<proteinExistence type="predicted"/>
<sequence length="100" mass="11274">TIADVQAGRPCWLALNGPAGLTQRLRKIDMPNLQRAMRLNDLSIAQETQHLIGILLEHRIKRGIGGGYGQRQPGHEAFCIGKRPIWQMRPMRLVIGKQLE</sequence>
<reference evidence="1 2" key="1">
    <citation type="submission" date="2023-12" db="EMBL/GenBank/DDBJ databases">
        <title>Evaluation and characterization of a potential secondary metabolite violacein from indigenous Chromobacterium amazonense SAM215.</title>
        <authorList>
            <person name="Tarafdar M.R."/>
            <person name="Abedin S.M."/>
            <person name="Atiqua A."/>
            <person name="Saha A."/>
            <person name="Khan S.N."/>
        </authorList>
    </citation>
    <scope>NUCLEOTIDE SEQUENCE [LARGE SCALE GENOMIC DNA]</scope>
    <source>
        <strain evidence="1 2">SAM215</strain>
    </source>
</reference>
<dbReference type="EMBL" id="JAVFJF020000001">
    <property type="protein sequence ID" value="MEJ8673334.1"/>
    <property type="molecule type" value="Genomic_DNA"/>
</dbReference>
<feature type="non-terminal residue" evidence="1">
    <location>
        <position position="1"/>
    </location>
</feature>
<comment type="caution">
    <text evidence="1">The sequence shown here is derived from an EMBL/GenBank/DDBJ whole genome shotgun (WGS) entry which is preliminary data.</text>
</comment>
<name>A0ABU8UWQ6_9NEIS</name>
<protein>
    <submittedName>
        <fullName evidence="1">Uncharacterized protein</fullName>
    </submittedName>
</protein>
<accession>A0ABU8UWQ6</accession>
<organism evidence="1 2">
    <name type="scientific">Chromobacterium amazonense</name>
    <dbReference type="NCBI Taxonomy" id="1382803"/>
    <lineage>
        <taxon>Bacteria</taxon>
        <taxon>Pseudomonadati</taxon>
        <taxon>Pseudomonadota</taxon>
        <taxon>Betaproteobacteria</taxon>
        <taxon>Neisseriales</taxon>
        <taxon>Chromobacteriaceae</taxon>
        <taxon>Chromobacterium</taxon>
    </lineage>
</organism>
<dbReference type="Proteomes" id="UP001224516">
    <property type="component" value="Unassembled WGS sequence"/>
</dbReference>
<evidence type="ECO:0000313" key="1">
    <source>
        <dbReference type="EMBL" id="MEJ8673334.1"/>
    </source>
</evidence>
<gene>
    <name evidence="1" type="ORF">QCL97_001235</name>
</gene>
<keyword evidence="2" id="KW-1185">Reference proteome</keyword>
<evidence type="ECO:0000313" key="2">
    <source>
        <dbReference type="Proteomes" id="UP001224516"/>
    </source>
</evidence>